<evidence type="ECO:0000313" key="1">
    <source>
        <dbReference type="EMBL" id="GAA1401806.1"/>
    </source>
</evidence>
<dbReference type="EMBL" id="BAAAJK010000053">
    <property type="protein sequence ID" value="GAA1401806.1"/>
    <property type="molecule type" value="Genomic_DNA"/>
</dbReference>
<reference evidence="2" key="1">
    <citation type="journal article" date="2019" name="Int. J. Syst. Evol. Microbiol.">
        <title>The Global Catalogue of Microorganisms (GCM) 10K type strain sequencing project: providing services to taxonomists for standard genome sequencing and annotation.</title>
        <authorList>
            <consortium name="The Broad Institute Genomics Platform"/>
            <consortium name="The Broad Institute Genome Sequencing Center for Infectious Disease"/>
            <person name="Wu L."/>
            <person name="Ma J."/>
        </authorList>
    </citation>
    <scope>NUCLEOTIDE SEQUENCE [LARGE SCALE GENOMIC DNA]</scope>
    <source>
        <strain evidence="2">JCM 11896</strain>
    </source>
</reference>
<keyword evidence="2" id="KW-1185">Reference proteome</keyword>
<comment type="caution">
    <text evidence="1">The sequence shown here is derived from an EMBL/GenBank/DDBJ whole genome shotgun (WGS) entry which is preliminary data.</text>
</comment>
<gene>
    <name evidence="1" type="ORF">GCM10009613_60740</name>
</gene>
<name>A0ABP4J0T9_9PSEU</name>
<evidence type="ECO:0000313" key="2">
    <source>
        <dbReference type="Proteomes" id="UP001501414"/>
    </source>
</evidence>
<protein>
    <submittedName>
        <fullName evidence="1">Uncharacterized protein</fullName>
    </submittedName>
</protein>
<accession>A0ABP4J0T9</accession>
<sequence>MSTRCRGVCGAVLVPADSAAGVALPTGVRRKKARGLCGACYMASWRREDLAEHAVQQRPRDDVLDDWLVLRGEGLSLRQAAARLGMSFEAFERAFYRARGDGDERALPPLVSEVRCA</sequence>
<dbReference type="Proteomes" id="UP001501414">
    <property type="component" value="Unassembled WGS sequence"/>
</dbReference>
<organism evidence="1 2">
    <name type="scientific">Pseudonocardia kongjuensis</name>
    <dbReference type="NCBI Taxonomy" id="102227"/>
    <lineage>
        <taxon>Bacteria</taxon>
        <taxon>Bacillati</taxon>
        <taxon>Actinomycetota</taxon>
        <taxon>Actinomycetes</taxon>
        <taxon>Pseudonocardiales</taxon>
        <taxon>Pseudonocardiaceae</taxon>
        <taxon>Pseudonocardia</taxon>
    </lineage>
</organism>
<proteinExistence type="predicted"/>